<protein>
    <submittedName>
        <fullName evidence="2">Uncharacterized protein</fullName>
    </submittedName>
</protein>
<dbReference type="GeneID" id="36548180"/>
<organism evidence="2 3">
    <name type="scientific">Aspergillus campestris (strain IBT 28561)</name>
    <dbReference type="NCBI Taxonomy" id="1392248"/>
    <lineage>
        <taxon>Eukaryota</taxon>
        <taxon>Fungi</taxon>
        <taxon>Dikarya</taxon>
        <taxon>Ascomycota</taxon>
        <taxon>Pezizomycotina</taxon>
        <taxon>Eurotiomycetes</taxon>
        <taxon>Eurotiomycetidae</taxon>
        <taxon>Eurotiales</taxon>
        <taxon>Aspergillaceae</taxon>
        <taxon>Aspergillus</taxon>
        <taxon>Aspergillus subgen. Circumdati</taxon>
    </lineage>
</organism>
<keyword evidence="1" id="KW-0732">Signal</keyword>
<dbReference type="RefSeq" id="XP_024696527.1">
    <property type="nucleotide sequence ID" value="XM_024840656.1"/>
</dbReference>
<dbReference type="OrthoDB" id="4477787at2759"/>
<dbReference type="EMBL" id="MSFM01000001">
    <property type="protein sequence ID" value="PKY07933.1"/>
    <property type="molecule type" value="Genomic_DNA"/>
</dbReference>
<evidence type="ECO:0000313" key="3">
    <source>
        <dbReference type="Proteomes" id="UP000234254"/>
    </source>
</evidence>
<sequence length="201" mass="22375">MYLRGFLPLLPLLLLPIASALGTSCIKVVAALVGRPSDIFYHFQREICDVGCKPTIPHWDLWARNNTFVPAARDIARRLRAPQEEDALIRMGDEAANSIKTRCGPLLGGRDICSDDDTLAGFGNCFKKTFLRSALLSVPTLLPMVSDAICKEQYEFLNQDELWQEIIPGNMREYAQACQNLEDGMQVLDTNWDGMGVNIGV</sequence>
<evidence type="ECO:0000313" key="2">
    <source>
        <dbReference type="EMBL" id="PKY07933.1"/>
    </source>
</evidence>
<accession>A0A2I1DDH5</accession>
<proteinExistence type="predicted"/>
<dbReference type="PROSITE" id="PS51257">
    <property type="entry name" value="PROKAR_LIPOPROTEIN"/>
    <property type="match status" value="1"/>
</dbReference>
<name>A0A2I1DDH5_ASPC2</name>
<dbReference type="Proteomes" id="UP000234254">
    <property type="component" value="Unassembled WGS sequence"/>
</dbReference>
<dbReference type="VEuPathDB" id="FungiDB:P168DRAFT_323138"/>
<keyword evidence="3" id="KW-1185">Reference proteome</keyword>
<comment type="caution">
    <text evidence="2">The sequence shown here is derived from an EMBL/GenBank/DDBJ whole genome shotgun (WGS) entry which is preliminary data.</text>
</comment>
<feature type="chain" id="PRO_5014165418" evidence="1">
    <location>
        <begin position="21"/>
        <end position="201"/>
    </location>
</feature>
<feature type="signal peptide" evidence="1">
    <location>
        <begin position="1"/>
        <end position="20"/>
    </location>
</feature>
<gene>
    <name evidence="2" type="ORF">P168DRAFT_323138</name>
</gene>
<reference evidence="2" key="1">
    <citation type="submission" date="2016-12" db="EMBL/GenBank/DDBJ databases">
        <title>The genomes of Aspergillus section Nigri reveals drivers in fungal speciation.</title>
        <authorList>
            <consortium name="DOE Joint Genome Institute"/>
            <person name="Vesth T.C."/>
            <person name="Nybo J."/>
            <person name="Theobald S."/>
            <person name="Brandl J."/>
            <person name="Frisvad J.C."/>
            <person name="Nielsen K.F."/>
            <person name="Lyhne E.K."/>
            <person name="Kogle M.E."/>
            <person name="Kuo A."/>
            <person name="Riley R."/>
            <person name="Clum A."/>
            <person name="Nolan M."/>
            <person name="Lipzen A."/>
            <person name="Salamov A."/>
            <person name="Henrissat B."/>
            <person name="Wiebenga A."/>
            <person name="De vries R.P."/>
            <person name="Grigoriev I.V."/>
            <person name="Mortensen U.H."/>
            <person name="Andersen M.R."/>
            <person name="Baker S.E."/>
        </authorList>
    </citation>
    <scope>NUCLEOTIDE SEQUENCE</scope>
    <source>
        <strain evidence="2">IBT 28561</strain>
    </source>
</reference>
<evidence type="ECO:0000256" key="1">
    <source>
        <dbReference type="SAM" id="SignalP"/>
    </source>
</evidence>
<dbReference type="AlphaFoldDB" id="A0A2I1DDH5"/>